<comment type="similarity">
    <text evidence="2 6">Belongs to the profilin family.</text>
</comment>
<evidence type="ECO:0000313" key="8">
    <source>
        <dbReference type="Proteomes" id="UP000053831"/>
    </source>
</evidence>
<dbReference type="OrthoDB" id="421374at2759"/>
<protein>
    <recommendedName>
        <fullName evidence="6">Profilin</fullName>
    </recommendedName>
</protein>
<dbReference type="AlphaFoldDB" id="A0A0M9VW91"/>
<evidence type="ECO:0000256" key="3">
    <source>
        <dbReference type="ARBA" id="ARBA00022490"/>
    </source>
</evidence>
<proteinExistence type="inferred from homology"/>
<dbReference type="SUPFAM" id="SSF55770">
    <property type="entry name" value="Profilin (actin-binding protein)"/>
    <property type="match status" value="1"/>
</dbReference>
<name>A0A0M9VW91_ESCWE</name>
<dbReference type="GO" id="GO:0003785">
    <property type="term" value="F:actin monomer binding"/>
    <property type="evidence" value="ECO:0007669"/>
    <property type="project" value="TreeGrafter"/>
</dbReference>
<evidence type="ECO:0000256" key="1">
    <source>
        <dbReference type="ARBA" id="ARBA00004245"/>
    </source>
</evidence>
<dbReference type="InterPro" id="IPR036140">
    <property type="entry name" value="PFN_sf"/>
</dbReference>
<dbReference type="SMART" id="SM00392">
    <property type="entry name" value="PROF"/>
    <property type="match status" value="1"/>
</dbReference>
<keyword evidence="8" id="KW-1185">Reference proteome</keyword>
<organism evidence="7 8">
    <name type="scientific">Escovopsis weberi</name>
    <dbReference type="NCBI Taxonomy" id="150374"/>
    <lineage>
        <taxon>Eukaryota</taxon>
        <taxon>Fungi</taxon>
        <taxon>Dikarya</taxon>
        <taxon>Ascomycota</taxon>
        <taxon>Pezizomycotina</taxon>
        <taxon>Sordariomycetes</taxon>
        <taxon>Hypocreomycetidae</taxon>
        <taxon>Hypocreales</taxon>
        <taxon>Hypocreaceae</taxon>
        <taxon>Escovopsis</taxon>
    </lineage>
</organism>
<evidence type="ECO:0000256" key="5">
    <source>
        <dbReference type="ARBA" id="ARBA00023212"/>
    </source>
</evidence>
<evidence type="ECO:0000256" key="2">
    <source>
        <dbReference type="ARBA" id="ARBA00010058"/>
    </source>
</evidence>
<reference evidence="7 8" key="1">
    <citation type="submission" date="2015-07" db="EMBL/GenBank/DDBJ databases">
        <title>The genome of the fungus Escovopsis weberi, a specialized disease agent of ant agriculture.</title>
        <authorList>
            <person name="de Man T.J."/>
            <person name="Stajich J.E."/>
            <person name="Kubicek C.P."/>
            <person name="Chenthamara K."/>
            <person name="Atanasova L."/>
            <person name="Druzhinina I.S."/>
            <person name="Birnbaum S."/>
            <person name="Barribeau S.M."/>
            <person name="Teiling C."/>
            <person name="Suen G."/>
            <person name="Currie C."/>
            <person name="Gerardo N.M."/>
        </authorList>
    </citation>
    <scope>NUCLEOTIDE SEQUENCE [LARGE SCALE GENOMIC DNA]</scope>
</reference>
<keyword evidence="4 6" id="KW-0009">Actin-binding</keyword>
<dbReference type="GO" id="GO:0005938">
    <property type="term" value="C:cell cortex"/>
    <property type="evidence" value="ECO:0007669"/>
    <property type="project" value="TreeGrafter"/>
</dbReference>
<dbReference type="EMBL" id="LGSR01000006">
    <property type="protein sequence ID" value="KOS21809.1"/>
    <property type="molecule type" value="Genomic_DNA"/>
</dbReference>
<keyword evidence="3" id="KW-0963">Cytoplasm</keyword>
<dbReference type="PANTHER" id="PTHR11604:SF0">
    <property type="entry name" value="PROFILIN"/>
    <property type="match status" value="1"/>
</dbReference>
<dbReference type="InterPro" id="IPR005455">
    <property type="entry name" value="PFN_euk"/>
</dbReference>
<gene>
    <name evidence="7" type="ORF">ESCO_001568</name>
</gene>
<dbReference type="Pfam" id="PF00235">
    <property type="entry name" value="Profilin"/>
    <property type="match status" value="1"/>
</dbReference>
<comment type="caution">
    <text evidence="7">The sequence shown here is derived from an EMBL/GenBank/DDBJ whole genome shotgun (WGS) entry which is preliminary data.</text>
</comment>
<dbReference type="InterPro" id="IPR048278">
    <property type="entry name" value="PFN"/>
</dbReference>
<dbReference type="Gene3D" id="3.30.450.30">
    <property type="entry name" value="Dynein light chain 2a, cytoplasmic"/>
    <property type="match status" value="1"/>
</dbReference>
<sequence>MLASSLTTTFTFLTIVEDDRPTTPRRSSEYIDEHQAGLYSYPEGTCVASSGNVMAKPSNITFHTCFERPTSFFSTGVNFNGVNYMTLRANSRTVFAQKGASGIIACKTQKSVVVGVYNDQADPSVAFEAVENLAEFLRSRE</sequence>
<dbReference type="STRING" id="150374.A0A0M9VW91"/>
<dbReference type="Proteomes" id="UP000053831">
    <property type="component" value="Unassembled WGS sequence"/>
</dbReference>
<evidence type="ECO:0000256" key="6">
    <source>
        <dbReference type="RuleBase" id="RU003909"/>
    </source>
</evidence>
<evidence type="ECO:0000313" key="7">
    <source>
        <dbReference type="EMBL" id="KOS21809.1"/>
    </source>
</evidence>
<dbReference type="GO" id="GO:0005856">
    <property type="term" value="C:cytoskeleton"/>
    <property type="evidence" value="ECO:0007669"/>
    <property type="project" value="UniProtKB-SubCell"/>
</dbReference>
<evidence type="ECO:0000256" key="4">
    <source>
        <dbReference type="ARBA" id="ARBA00023203"/>
    </source>
</evidence>
<comment type="subcellular location">
    <subcellularLocation>
        <location evidence="1">Cytoplasm</location>
        <location evidence="1">Cytoskeleton</location>
    </subcellularLocation>
</comment>
<dbReference type="CDD" id="cd00148">
    <property type="entry name" value="PROF"/>
    <property type="match status" value="1"/>
</dbReference>
<dbReference type="PANTHER" id="PTHR11604">
    <property type="entry name" value="PROFILIN"/>
    <property type="match status" value="1"/>
</dbReference>
<accession>A0A0M9VW91</accession>
<keyword evidence="5" id="KW-0206">Cytoskeleton</keyword>